<evidence type="ECO:0000256" key="1">
    <source>
        <dbReference type="SAM" id="MobiDB-lite"/>
    </source>
</evidence>
<name>A0AAV2LDA3_KNICA</name>
<feature type="region of interest" description="Disordered" evidence="1">
    <location>
        <begin position="1"/>
        <end position="51"/>
    </location>
</feature>
<evidence type="ECO:0000313" key="2">
    <source>
        <dbReference type="EMBL" id="CAL1598571.1"/>
    </source>
</evidence>
<evidence type="ECO:0000313" key="3">
    <source>
        <dbReference type="Proteomes" id="UP001497482"/>
    </source>
</evidence>
<dbReference type="AlphaFoldDB" id="A0AAV2LDA3"/>
<dbReference type="Proteomes" id="UP001497482">
    <property type="component" value="Chromosome 22"/>
</dbReference>
<reference evidence="2 3" key="1">
    <citation type="submission" date="2024-04" db="EMBL/GenBank/DDBJ databases">
        <authorList>
            <person name="Waldvogel A.-M."/>
            <person name="Schoenle A."/>
        </authorList>
    </citation>
    <scope>NUCLEOTIDE SEQUENCE [LARGE SCALE GENOMIC DNA]</scope>
</reference>
<sequence>MAPPLPGLPSEYAGGRRAPEWTDPQRLGAHTHSLRGDGGADGRRPGPRKTWDPWRYRLTVSSCGGLGIRASLSVGDVKETDALHDHMERTSSF</sequence>
<accession>A0AAV2LDA3</accession>
<organism evidence="2 3">
    <name type="scientific">Knipowitschia caucasica</name>
    <name type="common">Caucasian dwarf goby</name>
    <name type="synonym">Pomatoschistus caucasicus</name>
    <dbReference type="NCBI Taxonomy" id="637954"/>
    <lineage>
        <taxon>Eukaryota</taxon>
        <taxon>Metazoa</taxon>
        <taxon>Chordata</taxon>
        <taxon>Craniata</taxon>
        <taxon>Vertebrata</taxon>
        <taxon>Euteleostomi</taxon>
        <taxon>Actinopterygii</taxon>
        <taxon>Neopterygii</taxon>
        <taxon>Teleostei</taxon>
        <taxon>Neoteleostei</taxon>
        <taxon>Acanthomorphata</taxon>
        <taxon>Gobiaria</taxon>
        <taxon>Gobiiformes</taxon>
        <taxon>Gobioidei</taxon>
        <taxon>Gobiidae</taxon>
        <taxon>Gobiinae</taxon>
        <taxon>Knipowitschia</taxon>
    </lineage>
</organism>
<feature type="compositionally biased region" description="Basic and acidic residues" evidence="1">
    <location>
        <begin position="34"/>
        <end position="51"/>
    </location>
</feature>
<gene>
    <name evidence="2" type="ORF">KC01_LOCUS26938</name>
</gene>
<proteinExistence type="predicted"/>
<dbReference type="EMBL" id="OZ035844">
    <property type="protein sequence ID" value="CAL1598571.1"/>
    <property type="molecule type" value="Genomic_DNA"/>
</dbReference>
<keyword evidence="3" id="KW-1185">Reference proteome</keyword>
<protein>
    <submittedName>
        <fullName evidence="2">Uncharacterized protein</fullName>
    </submittedName>
</protein>